<sequence>MAIALFGHGSGRDAQDEDDFEDEEGSMDLDEAPLRACTSRAEVWSRAWEALGAPYTPAPARCRTLVLEGIDPNETVHLVSLSLAALEQAVSVLVGQVSGEQPPEAQQARCATLLTHVARAAARAWLGYVPEGLCASESDARGAQTERGAEPLDSGAQRVDADGLSTRLAETGPLYAAVLRLVSASEPWLGYEGGDQHGPEEATHACERLVERLSASERRRRALRSLSLATRARESRHAELRYGGLVVAWNDTGICLAAIL</sequence>
<evidence type="ECO:0000256" key="1">
    <source>
        <dbReference type="SAM" id="MobiDB-lite"/>
    </source>
</evidence>
<dbReference type="Proteomes" id="UP001255856">
    <property type="component" value="Unassembled WGS sequence"/>
</dbReference>
<organism evidence="2 3">
    <name type="scientific">Prototheca wickerhamii</name>
    <dbReference type="NCBI Taxonomy" id="3111"/>
    <lineage>
        <taxon>Eukaryota</taxon>
        <taxon>Viridiplantae</taxon>
        <taxon>Chlorophyta</taxon>
        <taxon>core chlorophytes</taxon>
        <taxon>Trebouxiophyceae</taxon>
        <taxon>Chlorellales</taxon>
        <taxon>Chlorellaceae</taxon>
        <taxon>Prototheca</taxon>
    </lineage>
</organism>
<dbReference type="AlphaFoldDB" id="A0AAD9INT8"/>
<feature type="compositionally biased region" description="Acidic residues" evidence="1">
    <location>
        <begin position="15"/>
        <end position="31"/>
    </location>
</feature>
<name>A0AAD9INT8_PROWI</name>
<keyword evidence="3" id="KW-1185">Reference proteome</keyword>
<proteinExistence type="predicted"/>
<evidence type="ECO:0000313" key="2">
    <source>
        <dbReference type="EMBL" id="KAK2080904.1"/>
    </source>
</evidence>
<dbReference type="EMBL" id="JASFZW010000001">
    <property type="protein sequence ID" value="KAK2080904.1"/>
    <property type="molecule type" value="Genomic_DNA"/>
</dbReference>
<accession>A0AAD9INT8</accession>
<protein>
    <submittedName>
        <fullName evidence="2">Uncharacterized protein</fullName>
    </submittedName>
</protein>
<comment type="caution">
    <text evidence="2">The sequence shown here is derived from an EMBL/GenBank/DDBJ whole genome shotgun (WGS) entry which is preliminary data.</text>
</comment>
<evidence type="ECO:0000313" key="3">
    <source>
        <dbReference type="Proteomes" id="UP001255856"/>
    </source>
</evidence>
<reference evidence="2" key="1">
    <citation type="submission" date="2021-01" db="EMBL/GenBank/DDBJ databases">
        <authorList>
            <person name="Eckstrom K.M.E."/>
        </authorList>
    </citation>
    <scope>NUCLEOTIDE SEQUENCE</scope>
    <source>
        <strain evidence="2">UVCC 0001</strain>
    </source>
</reference>
<gene>
    <name evidence="2" type="ORF">QBZ16_000758</name>
</gene>
<feature type="region of interest" description="Disordered" evidence="1">
    <location>
        <begin position="1"/>
        <end position="31"/>
    </location>
</feature>